<protein>
    <recommendedName>
        <fullName evidence="1">DUF4387 domain-containing protein</fullName>
    </recommendedName>
</protein>
<sequence length="107" mass="11880">MSETKNIRELIDVIRSKNAGPYELTFDFIFKSFEIYDKVKESGVVNKELIADLYDIPVDDVISVINYDPAKAIKATIVRPCSSGAVGETDVYGAQQHAPLLSIEIPM</sequence>
<dbReference type="KEGG" id="aar:Acear_0482"/>
<reference evidence="2 3" key="1">
    <citation type="journal article" date="2010" name="Stand. Genomic Sci.">
        <title>Complete genome sequence of Acetohalobium arabaticum type strain (Z-7288).</title>
        <authorList>
            <person name="Sikorski J."/>
            <person name="Lapidus A."/>
            <person name="Chertkov O."/>
            <person name="Lucas S."/>
            <person name="Copeland A."/>
            <person name="Glavina Del Rio T."/>
            <person name="Nolan M."/>
            <person name="Tice H."/>
            <person name="Cheng J.F."/>
            <person name="Han C."/>
            <person name="Brambilla E."/>
            <person name="Pitluck S."/>
            <person name="Liolios K."/>
            <person name="Ivanova N."/>
            <person name="Mavromatis K."/>
            <person name="Mikhailova N."/>
            <person name="Pati A."/>
            <person name="Bruce D."/>
            <person name="Detter C."/>
            <person name="Tapia R."/>
            <person name="Goodwin L."/>
            <person name="Chen A."/>
            <person name="Palaniappan K."/>
            <person name="Land M."/>
            <person name="Hauser L."/>
            <person name="Chang Y.J."/>
            <person name="Jeffries C.D."/>
            <person name="Rohde M."/>
            <person name="Goker M."/>
            <person name="Spring S."/>
            <person name="Woyke T."/>
            <person name="Bristow J."/>
            <person name="Eisen J.A."/>
            <person name="Markowitz V."/>
            <person name="Hugenholtz P."/>
            <person name="Kyrpides N.C."/>
            <person name="Klenk H.P."/>
        </authorList>
    </citation>
    <scope>NUCLEOTIDE SEQUENCE [LARGE SCALE GENOMIC DNA]</scope>
    <source>
        <strain evidence="3">ATCC 49924 / DSM 5501 / Z-7288</strain>
    </source>
</reference>
<dbReference type="STRING" id="574087.Acear_0482"/>
<gene>
    <name evidence="2" type="ordered locus">Acear_0482</name>
</gene>
<evidence type="ECO:0000313" key="2">
    <source>
        <dbReference type="EMBL" id="ADL12028.1"/>
    </source>
</evidence>
<dbReference type="eggNOG" id="ENOG5032RXZ">
    <property type="taxonomic scope" value="Bacteria"/>
</dbReference>
<organism evidence="2 3">
    <name type="scientific">Acetohalobium arabaticum (strain ATCC 49924 / DSM 5501 / Z-7288)</name>
    <dbReference type="NCBI Taxonomy" id="574087"/>
    <lineage>
        <taxon>Bacteria</taxon>
        <taxon>Bacillati</taxon>
        <taxon>Bacillota</taxon>
        <taxon>Clostridia</taxon>
        <taxon>Halanaerobiales</taxon>
        <taxon>Halobacteroidaceae</taxon>
        <taxon>Acetohalobium</taxon>
    </lineage>
</organism>
<dbReference type="HOGENOM" id="CLU_153284_0_0_9"/>
<dbReference type="Pfam" id="PF14330">
    <property type="entry name" value="DUF4387"/>
    <property type="match status" value="1"/>
</dbReference>
<accession>D9QUW9</accession>
<dbReference type="Proteomes" id="UP000001661">
    <property type="component" value="Chromosome"/>
</dbReference>
<dbReference type="AlphaFoldDB" id="D9QUW9"/>
<proteinExistence type="predicted"/>
<keyword evidence="3" id="KW-1185">Reference proteome</keyword>
<name>D9QUW9_ACEAZ</name>
<evidence type="ECO:0000313" key="3">
    <source>
        <dbReference type="Proteomes" id="UP000001661"/>
    </source>
</evidence>
<dbReference type="OrthoDB" id="9796125at2"/>
<dbReference type="EMBL" id="CP002105">
    <property type="protein sequence ID" value="ADL12028.1"/>
    <property type="molecule type" value="Genomic_DNA"/>
</dbReference>
<feature type="domain" description="DUF4387" evidence="1">
    <location>
        <begin position="8"/>
        <end position="104"/>
    </location>
</feature>
<dbReference type="RefSeq" id="WP_013277474.1">
    <property type="nucleotide sequence ID" value="NC_014378.1"/>
</dbReference>
<dbReference type="InterPro" id="IPR025496">
    <property type="entry name" value="DUF4387"/>
</dbReference>
<evidence type="ECO:0000259" key="1">
    <source>
        <dbReference type="Pfam" id="PF14330"/>
    </source>
</evidence>